<evidence type="ECO:0000313" key="2">
    <source>
        <dbReference type="EMBL" id="KHD10509.1"/>
    </source>
</evidence>
<dbReference type="GO" id="GO:0005524">
    <property type="term" value="F:ATP binding"/>
    <property type="evidence" value="ECO:0007669"/>
    <property type="project" value="InterPro"/>
</dbReference>
<evidence type="ECO:0000259" key="1">
    <source>
        <dbReference type="Pfam" id="PF13304"/>
    </source>
</evidence>
<feature type="domain" description="ATPase AAA-type core" evidence="1">
    <location>
        <begin position="34"/>
        <end position="329"/>
    </location>
</feature>
<accession>A0A0A6PK02</accession>
<dbReference type="InterPro" id="IPR051396">
    <property type="entry name" value="Bact_Antivir_Def_Nuclease"/>
</dbReference>
<dbReference type="PANTHER" id="PTHR43581:SF2">
    <property type="entry name" value="EXCINUCLEASE ATPASE SUBUNIT"/>
    <property type="match status" value="1"/>
</dbReference>
<comment type="caution">
    <text evidence="2">The sequence shown here is derived from an EMBL/GenBank/DDBJ whole genome shotgun (WGS) entry which is preliminary data.</text>
</comment>
<evidence type="ECO:0000313" key="3">
    <source>
        <dbReference type="Proteomes" id="UP000030428"/>
    </source>
</evidence>
<dbReference type="InterPro" id="IPR003959">
    <property type="entry name" value="ATPase_AAA_core"/>
</dbReference>
<keyword evidence="3" id="KW-1185">Reference proteome</keyword>
<dbReference type="PANTHER" id="PTHR43581">
    <property type="entry name" value="ATP/GTP PHOSPHATASE"/>
    <property type="match status" value="1"/>
</dbReference>
<dbReference type="AlphaFoldDB" id="A0A0A6PK02"/>
<proteinExistence type="predicted"/>
<dbReference type="SUPFAM" id="SSF52540">
    <property type="entry name" value="P-loop containing nucleoside triphosphate hydrolases"/>
    <property type="match status" value="1"/>
</dbReference>
<organism evidence="2 3">
    <name type="scientific">Candidatus Thiomargarita nelsonii</name>
    <dbReference type="NCBI Taxonomy" id="1003181"/>
    <lineage>
        <taxon>Bacteria</taxon>
        <taxon>Pseudomonadati</taxon>
        <taxon>Pseudomonadota</taxon>
        <taxon>Gammaproteobacteria</taxon>
        <taxon>Thiotrichales</taxon>
        <taxon>Thiotrichaceae</taxon>
        <taxon>Thiomargarita</taxon>
    </lineage>
</organism>
<sequence>MWVEELTLENIRCFEKAAIKFSKKEQPYHWITFLGENGGGKSTALQALGLLLAGPEGAQQLTRPLGWVRHEEQVGKISIRLHQGDNDPGKFGGEKTVDRAFGYSYFMTGSQPVKIRGKQFTEPTIVENEERRLTWLRQNALTSKGKGWFAVGYGAFRRLTRSHQIIIPSLEPPARFNNFITQFDEDQPLAAFERWMVYLDYRIAKSNDSEAKRQKELGIVAINKVLPQGVKFDSVTPEGRILFDIAGHQVPTIALSDGYRSVLALTGDLVWRLLLAFPESDDPLAEQGVVLIDELDIHLHPIWQRDIAVRLREQFPNLQFFVATHSPLVAAGAGIDALSYRFVFHEGETFVTKVENIASLNVDRILQSEAFDLVSPFSPQTQATIDRYDALMRKKRRTPKEDKVLKEEILPIIQMALPFGGEPDSLDARIEDFLNKTLK</sequence>
<dbReference type="Proteomes" id="UP000030428">
    <property type="component" value="Unassembled WGS sequence"/>
</dbReference>
<dbReference type="EMBL" id="JSZA02000011">
    <property type="protein sequence ID" value="KHD10509.1"/>
    <property type="molecule type" value="Genomic_DNA"/>
</dbReference>
<name>A0A0A6PK02_9GAMM</name>
<dbReference type="Pfam" id="PF13304">
    <property type="entry name" value="AAA_21"/>
    <property type="match status" value="1"/>
</dbReference>
<dbReference type="InterPro" id="IPR027417">
    <property type="entry name" value="P-loop_NTPase"/>
</dbReference>
<dbReference type="GO" id="GO:0016887">
    <property type="term" value="F:ATP hydrolysis activity"/>
    <property type="evidence" value="ECO:0007669"/>
    <property type="project" value="InterPro"/>
</dbReference>
<protein>
    <submittedName>
        <fullName evidence="2">ATPase</fullName>
    </submittedName>
</protein>
<gene>
    <name evidence="2" type="ORF">PN36_03905</name>
</gene>
<reference evidence="2 3" key="1">
    <citation type="journal article" date="2016" name="Front. Microbiol.">
        <title>Single-Cell (Meta-)Genomics of a Dimorphic Candidatus Thiomargarita nelsonii Reveals Genomic Plasticity.</title>
        <authorList>
            <person name="Flood B.E."/>
            <person name="Fliss P."/>
            <person name="Jones D.S."/>
            <person name="Dick G.J."/>
            <person name="Jain S."/>
            <person name="Kaster A.K."/>
            <person name="Winkel M."/>
            <person name="Mussmann M."/>
            <person name="Bailey J."/>
        </authorList>
    </citation>
    <scope>NUCLEOTIDE SEQUENCE [LARGE SCALE GENOMIC DNA]</scope>
    <source>
        <strain evidence="2">Hydrate Ridge</strain>
    </source>
</reference>
<dbReference type="Gene3D" id="3.40.50.300">
    <property type="entry name" value="P-loop containing nucleotide triphosphate hydrolases"/>
    <property type="match status" value="1"/>
</dbReference>